<proteinExistence type="predicted"/>
<dbReference type="HOGENOM" id="CLU_187380_0_0_10"/>
<sequence length="69" mass="7759">MNRIYVNKKSEITMIGKAFETAGFRCLRIISACDCHQPGSGNRRNGMIVLDGDKLLVEIVRCRGCTKNR</sequence>
<name>B0MXB0_9BACT</name>
<evidence type="ECO:0000313" key="1">
    <source>
        <dbReference type="EMBL" id="EDS02130.1"/>
    </source>
</evidence>
<gene>
    <name evidence="1" type="ORF">ALIPUT_01649</name>
</gene>
<comment type="caution">
    <text evidence="1">The sequence shown here is derived from an EMBL/GenBank/DDBJ whole genome shotgun (WGS) entry which is preliminary data.</text>
</comment>
<protein>
    <submittedName>
        <fullName evidence="1">Uncharacterized protein</fullName>
    </submittedName>
</protein>
<keyword evidence="2" id="KW-1185">Reference proteome</keyword>
<dbReference type="AlphaFoldDB" id="B0MXB0"/>
<evidence type="ECO:0000313" key="2">
    <source>
        <dbReference type="Proteomes" id="UP000005819"/>
    </source>
</evidence>
<reference evidence="1" key="2">
    <citation type="submission" date="2013-09" db="EMBL/GenBank/DDBJ databases">
        <title>Draft genome sequence of Alistipes putredinis (DSM 17216).</title>
        <authorList>
            <person name="Sudarsanam P."/>
            <person name="Ley R."/>
            <person name="Guruge J."/>
            <person name="Turnbaugh P.J."/>
            <person name="Mahowald M."/>
            <person name="Liep D."/>
            <person name="Gordon J."/>
        </authorList>
    </citation>
    <scope>NUCLEOTIDE SEQUENCE</scope>
    <source>
        <strain evidence="1">DSM 17216</strain>
    </source>
</reference>
<organism evidence="1 2">
    <name type="scientific">Alistipes putredinis DSM 17216</name>
    <dbReference type="NCBI Taxonomy" id="445970"/>
    <lineage>
        <taxon>Bacteria</taxon>
        <taxon>Pseudomonadati</taxon>
        <taxon>Bacteroidota</taxon>
        <taxon>Bacteroidia</taxon>
        <taxon>Bacteroidales</taxon>
        <taxon>Rikenellaceae</taxon>
        <taxon>Alistipes</taxon>
    </lineage>
</organism>
<dbReference type="Proteomes" id="UP000005819">
    <property type="component" value="Unassembled WGS sequence"/>
</dbReference>
<reference evidence="1" key="1">
    <citation type="submission" date="2007-10" db="EMBL/GenBank/DDBJ databases">
        <authorList>
            <person name="Fulton L."/>
            <person name="Clifton S."/>
            <person name="Fulton B."/>
            <person name="Xu J."/>
            <person name="Minx P."/>
            <person name="Pepin K.H."/>
            <person name="Johnson M."/>
            <person name="Thiruvilangam P."/>
            <person name="Bhonagiri V."/>
            <person name="Nash W.E."/>
            <person name="Mardis E.R."/>
            <person name="Wilson R.K."/>
        </authorList>
    </citation>
    <scope>NUCLEOTIDE SEQUENCE [LARGE SCALE GENOMIC DNA]</scope>
    <source>
        <strain evidence="1">DSM 17216</strain>
    </source>
</reference>
<accession>B0MXB0</accession>
<dbReference type="EMBL" id="ABFK02000020">
    <property type="protein sequence ID" value="EDS02130.1"/>
    <property type="molecule type" value="Genomic_DNA"/>
</dbReference>